<protein>
    <submittedName>
        <fullName evidence="2">(salmon louse) hypothetical protein</fullName>
    </submittedName>
</protein>
<dbReference type="EMBL" id="HG994580">
    <property type="protein sequence ID" value="CAF2758807.1"/>
    <property type="molecule type" value="Genomic_DNA"/>
</dbReference>
<dbReference type="Proteomes" id="UP000675881">
    <property type="component" value="Chromosome 1"/>
</dbReference>
<keyword evidence="1" id="KW-0175">Coiled coil</keyword>
<reference evidence="2" key="1">
    <citation type="submission" date="2021-02" db="EMBL/GenBank/DDBJ databases">
        <authorList>
            <person name="Bekaert M."/>
        </authorList>
    </citation>
    <scope>NUCLEOTIDE SEQUENCE</scope>
    <source>
        <strain evidence="2">IoA-00</strain>
    </source>
</reference>
<dbReference type="OrthoDB" id="6436679at2759"/>
<gene>
    <name evidence="2" type="ORF">LSAA_1354</name>
</gene>
<evidence type="ECO:0000256" key="1">
    <source>
        <dbReference type="SAM" id="Coils"/>
    </source>
</evidence>
<feature type="coiled-coil region" evidence="1">
    <location>
        <begin position="93"/>
        <end position="197"/>
    </location>
</feature>
<keyword evidence="3" id="KW-1185">Reference proteome</keyword>
<sequence>MESQNDLLKMRNELARESKTWCLHVFKYSHLLNISSSMGESVFLEDYNAQLEGFLYDIEQLVLDDAEVSVKEQGESPTVCGLHNLNISKVTTFQKVKKTVERYGQELQDLNNELGTLKELHNENLKKMEIQLERYSQLLASNTVLSSKVDELQIIINELEETNLTQKKIVFEQANTIEGMTQDVKVLKHEKELYLNESNNISKDQKYFEISNNKFEKGGEIAQNYYFINGRREANPL</sequence>
<evidence type="ECO:0000313" key="3">
    <source>
        <dbReference type="Proteomes" id="UP000675881"/>
    </source>
</evidence>
<proteinExistence type="predicted"/>
<evidence type="ECO:0000313" key="2">
    <source>
        <dbReference type="EMBL" id="CAF2758807.1"/>
    </source>
</evidence>
<dbReference type="AlphaFoldDB" id="A0A7R8CGH8"/>
<accession>A0A7R8CGH8</accession>
<organism evidence="2 3">
    <name type="scientific">Lepeophtheirus salmonis</name>
    <name type="common">Salmon louse</name>
    <name type="synonym">Caligus salmonis</name>
    <dbReference type="NCBI Taxonomy" id="72036"/>
    <lineage>
        <taxon>Eukaryota</taxon>
        <taxon>Metazoa</taxon>
        <taxon>Ecdysozoa</taxon>
        <taxon>Arthropoda</taxon>
        <taxon>Crustacea</taxon>
        <taxon>Multicrustacea</taxon>
        <taxon>Hexanauplia</taxon>
        <taxon>Copepoda</taxon>
        <taxon>Siphonostomatoida</taxon>
        <taxon>Caligidae</taxon>
        <taxon>Lepeophtheirus</taxon>
    </lineage>
</organism>
<name>A0A7R8CGH8_LEPSM</name>